<evidence type="ECO:0000256" key="9">
    <source>
        <dbReference type="ARBA" id="ARBA00023157"/>
    </source>
</evidence>
<organism evidence="16 17">
    <name type="scientific">Latimeria chalumnae</name>
    <name type="common">Coelacanth</name>
    <dbReference type="NCBI Taxonomy" id="7897"/>
    <lineage>
        <taxon>Eukaryota</taxon>
        <taxon>Metazoa</taxon>
        <taxon>Chordata</taxon>
        <taxon>Craniata</taxon>
        <taxon>Vertebrata</taxon>
        <taxon>Euteleostomi</taxon>
        <taxon>Coelacanthiformes</taxon>
        <taxon>Coelacanthidae</taxon>
        <taxon>Latimeria</taxon>
    </lineage>
</organism>
<feature type="transmembrane region" description="Helical" evidence="15">
    <location>
        <begin position="7"/>
        <end position="28"/>
    </location>
</feature>
<keyword evidence="12 14" id="KW-0449">Lipoprotein</keyword>
<keyword evidence="4" id="KW-1003">Cell membrane</keyword>
<evidence type="ECO:0000256" key="10">
    <source>
        <dbReference type="ARBA" id="ARBA00023180"/>
    </source>
</evidence>
<dbReference type="STRING" id="7897.ENSLACP00000020007"/>
<dbReference type="GO" id="GO:0016477">
    <property type="term" value="P:cell migration"/>
    <property type="evidence" value="ECO:0007669"/>
    <property type="project" value="TreeGrafter"/>
</dbReference>
<keyword evidence="9" id="KW-1015">Disulfide bond</keyword>
<evidence type="ECO:0000256" key="7">
    <source>
        <dbReference type="ARBA" id="ARBA00022974"/>
    </source>
</evidence>
<dbReference type="Ensembl" id="ENSLACT00000020145.1">
    <property type="protein sequence ID" value="ENSLACP00000020007.1"/>
    <property type="gene ID" value="ENSLACG00000017587.1"/>
</dbReference>
<sequence length="270" mass="31695">NNTVQQYLILLKFVLRLFVSFFFFSFFFPEAFEIVIRHAKNYTNTMFKNQYRNMAMETFGFVGKLFTDVSLYILGSDRNVNDIMNEFFDNLFPVVYSHLINPGFQEVSLDTVECLRRVRWDMKTFGNFPKLIITRMSKSLLATRVFLQALNLGIEVINTTDHLKFSKDCGRALLKMWYCSHCQGLLMTKPCVGYCQSVMESCLVSVFEIHNHWKEYIKSLEKLAIGMQGVYDMEYVLLNLYSLIKDAVMYTQKNRGRLLSTKETQYHSDN</sequence>
<accession>H3BDN6</accession>
<evidence type="ECO:0000256" key="3">
    <source>
        <dbReference type="ARBA" id="ARBA00014712"/>
    </source>
</evidence>
<keyword evidence="17" id="KW-1185">Reference proteome</keyword>
<dbReference type="Proteomes" id="UP000008672">
    <property type="component" value="Unassembled WGS sequence"/>
</dbReference>
<dbReference type="GO" id="GO:1905475">
    <property type="term" value="P:regulation of protein localization to membrane"/>
    <property type="evidence" value="ECO:0007669"/>
    <property type="project" value="TreeGrafter"/>
</dbReference>
<dbReference type="GO" id="GO:0005886">
    <property type="term" value="C:plasma membrane"/>
    <property type="evidence" value="ECO:0007669"/>
    <property type="project" value="UniProtKB-SubCell"/>
</dbReference>
<keyword evidence="11 14" id="KW-0357">Heparan sulfate</keyword>
<dbReference type="GO" id="GO:0090263">
    <property type="term" value="P:positive regulation of canonical Wnt signaling pathway"/>
    <property type="evidence" value="ECO:0007669"/>
    <property type="project" value="TreeGrafter"/>
</dbReference>
<evidence type="ECO:0000313" key="16">
    <source>
        <dbReference type="Ensembl" id="ENSLACP00000020007.1"/>
    </source>
</evidence>
<comment type="similarity">
    <text evidence="2 13">Belongs to the glypican family.</text>
</comment>
<dbReference type="PANTHER" id="PTHR10822:SF4">
    <property type="entry name" value="GLYPICAN-3"/>
    <property type="match status" value="1"/>
</dbReference>
<evidence type="ECO:0000256" key="14">
    <source>
        <dbReference type="RuleBase" id="RU003519"/>
    </source>
</evidence>
<name>H3BDN6_LATCH</name>
<gene>
    <name evidence="16" type="primary">GPC3</name>
</gene>
<dbReference type="GO" id="GO:0009986">
    <property type="term" value="C:cell surface"/>
    <property type="evidence" value="ECO:0007669"/>
    <property type="project" value="TreeGrafter"/>
</dbReference>
<evidence type="ECO:0000256" key="15">
    <source>
        <dbReference type="SAM" id="Phobius"/>
    </source>
</evidence>
<dbReference type="AlphaFoldDB" id="H3BDN6"/>
<dbReference type="GO" id="GO:0098552">
    <property type="term" value="C:side of membrane"/>
    <property type="evidence" value="ECO:0007669"/>
    <property type="project" value="UniProtKB-KW"/>
</dbReference>
<evidence type="ECO:0000313" key="17">
    <source>
        <dbReference type="Proteomes" id="UP000008672"/>
    </source>
</evidence>
<dbReference type="HOGENOM" id="CLU_024658_0_0_1"/>
<evidence type="ECO:0000256" key="12">
    <source>
        <dbReference type="ARBA" id="ARBA00023288"/>
    </source>
</evidence>
<dbReference type="eggNOG" id="KOG3821">
    <property type="taxonomic scope" value="Eukaryota"/>
</dbReference>
<dbReference type="InParanoid" id="H3BDN6"/>
<keyword evidence="7 14" id="KW-0654">Proteoglycan</keyword>
<reference evidence="16" key="2">
    <citation type="submission" date="2025-08" db="UniProtKB">
        <authorList>
            <consortium name="Ensembl"/>
        </authorList>
    </citation>
    <scope>IDENTIFICATION</scope>
</reference>
<dbReference type="InterPro" id="IPR001863">
    <property type="entry name" value="Glypican"/>
</dbReference>
<proteinExistence type="inferred from homology"/>
<reference evidence="17" key="1">
    <citation type="submission" date="2011-08" db="EMBL/GenBank/DDBJ databases">
        <title>The draft genome of Latimeria chalumnae.</title>
        <authorList>
            <person name="Di Palma F."/>
            <person name="Alfoldi J."/>
            <person name="Johnson J."/>
            <person name="Berlin A."/>
            <person name="Gnerre S."/>
            <person name="Jaffe D."/>
            <person name="MacCallum I."/>
            <person name="Young S."/>
            <person name="Walker B.J."/>
            <person name="Lander E."/>
            <person name="Lindblad-Toh K."/>
        </authorList>
    </citation>
    <scope>NUCLEOTIDE SEQUENCE [LARGE SCALE GENOMIC DNA]</scope>
    <source>
        <strain evidence="17">Wild caught</strain>
    </source>
</reference>
<evidence type="ECO:0000256" key="8">
    <source>
        <dbReference type="ARBA" id="ARBA00023136"/>
    </source>
</evidence>
<dbReference type="GeneTree" id="ENSGT01050000244955"/>
<comment type="function">
    <text evidence="14">Cell surface proteoglycan.</text>
</comment>
<keyword evidence="5 14" id="KW-0336">GPI-anchor</keyword>
<keyword evidence="15" id="KW-1133">Transmembrane helix</keyword>
<keyword evidence="8 14" id="KW-0472">Membrane</keyword>
<protein>
    <recommendedName>
        <fullName evidence="3">Glypican-3</fullName>
    </recommendedName>
</protein>
<keyword evidence="6" id="KW-0732">Signal</keyword>
<dbReference type="OMA" id="HMQKNAG"/>
<comment type="subcellular location">
    <subcellularLocation>
        <location evidence="1">Cell membrane</location>
        <topology evidence="1">Lipid-anchor</topology>
        <topology evidence="1">GPI-anchor</topology>
        <orientation evidence="1">Extracellular side</orientation>
    </subcellularLocation>
</comment>
<dbReference type="PANTHER" id="PTHR10822">
    <property type="entry name" value="GLYPICAN"/>
    <property type="match status" value="1"/>
</dbReference>
<evidence type="ECO:0000256" key="5">
    <source>
        <dbReference type="ARBA" id="ARBA00022622"/>
    </source>
</evidence>
<evidence type="ECO:0000256" key="2">
    <source>
        <dbReference type="ARBA" id="ARBA00010260"/>
    </source>
</evidence>
<dbReference type="EMBL" id="AFYH01024772">
    <property type="status" value="NOT_ANNOTATED_CDS"/>
    <property type="molecule type" value="Genomic_DNA"/>
</dbReference>
<dbReference type="GO" id="GO:0005576">
    <property type="term" value="C:extracellular region"/>
    <property type="evidence" value="ECO:0007669"/>
    <property type="project" value="TreeGrafter"/>
</dbReference>
<dbReference type="Pfam" id="PF01153">
    <property type="entry name" value="Glypican"/>
    <property type="match status" value="1"/>
</dbReference>
<evidence type="ECO:0000256" key="1">
    <source>
        <dbReference type="ARBA" id="ARBA00004471"/>
    </source>
</evidence>
<evidence type="ECO:0000256" key="4">
    <source>
        <dbReference type="ARBA" id="ARBA00022475"/>
    </source>
</evidence>
<evidence type="ECO:0000256" key="6">
    <source>
        <dbReference type="ARBA" id="ARBA00022729"/>
    </source>
</evidence>
<keyword evidence="15" id="KW-0812">Transmembrane</keyword>
<evidence type="ECO:0000256" key="11">
    <source>
        <dbReference type="ARBA" id="ARBA00023207"/>
    </source>
</evidence>
<keyword evidence="10" id="KW-0325">Glycoprotein</keyword>
<evidence type="ECO:0000256" key="13">
    <source>
        <dbReference type="RuleBase" id="RU003518"/>
    </source>
</evidence>
<reference evidence="16" key="3">
    <citation type="submission" date="2025-09" db="UniProtKB">
        <authorList>
            <consortium name="Ensembl"/>
        </authorList>
    </citation>
    <scope>IDENTIFICATION</scope>
</reference>